<evidence type="ECO:0000313" key="3">
    <source>
        <dbReference type="Proteomes" id="UP001341840"/>
    </source>
</evidence>
<sequence length="292" mass="33165">MTPRQVHCRAHFQKQQRKIIKYEQKVIGTIPRGEIRYISGGFAGGSPSNSAWKRSYRDMLSVEGANFRPQAQQKEIPQITFEQSDLKSMNKNLDDPVVISLHVGEPLVHKVLLDLGSSSANVLFCSTFQKMKLSEKFLQPSNGELVGFFENKVPMLDYEGTIATVYADHKESRQFTMPVSTLNPPKAEPKENAATKFTTLNVYQLWQSSIREQIPSTTPTSLHVVRQTCRALIPRSYVTNLPSTQKSDLLPRRKNTSDMTSKKPHKKKQRSYSELASSKKSNSAPGYQMWLW</sequence>
<feature type="compositionally biased region" description="Polar residues" evidence="1">
    <location>
        <begin position="272"/>
        <end position="285"/>
    </location>
</feature>
<name>A0ABU6ZN64_9FABA</name>
<dbReference type="Proteomes" id="UP001341840">
    <property type="component" value="Unassembled WGS sequence"/>
</dbReference>
<gene>
    <name evidence="2" type="ORF">PIB30_073579</name>
</gene>
<proteinExistence type="predicted"/>
<reference evidence="2 3" key="1">
    <citation type="journal article" date="2023" name="Plants (Basel)">
        <title>Bridging the Gap: Combining Genomics and Transcriptomics Approaches to Understand Stylosanthes scabra, an Orphan Legume from the Brazilian Caatinga.</title>
        <authorList>
            <person name="Ferreira-Neto J.R.C."/>
            <person name="da Silva M.D."/>
            <person name="Binneck E."/>
            <person name="de Melo N.F."/>
            <person name="da Silva R.H."/>
            <person name="de Melo A.L.T.M."/>
            <person name="Pandolfi V."/>
            <person name="Bustamante F.O."/>
            <person name="Brasileiro-Vidal A.C."/>
            <person name="Benko-Iseppon A.M."/>
        </authorList>
    </citation>
    <scope>NUCLEOTIDE SEQUENCE [LARGE SCALE GENOMIC DNA]</scope>
    <source>
        <tissue evidence="2">Leaves</tissue>
    </source>
</reference>
<feature type="region of interest" description="Disordered" evidence="1">
    <location>
        <begin position="243"/>
        <end position="292"/>
    </location>
</feature>
<evidence type="ECO:0000256" key="1">
    <source>
        <dbReference type="SAM" id="MobiDB-lite"/>
    </source>
</evidence>
<keyword evidence="3" id="KW-1185">Reference proteome</keyword>
<dbReference type="EMBL" id="JASCZI010272756">
    <property type="protein sequence ID" value="MED6223394.1"/>
    <property type="molecule type" value="Genomic_DNA"/>
</dbReference>
<organism evidence="2 3">
    <name type="scientific">Stylosanthes scabra</name>
    <dbReference type="NCBI Taxonomy" id="79078"/>
    <lineage>
        <taxon>Eukaryota</taxon>
        <taxon>Viridiplantae</taxon>
        <taxon>Streptophyta</taxon>
        <taxon>Embryophyta</taxon>
        <taxon>Tracheophyta</taxon>
        <taxon>Spermatophyta</taxon>
        <taxon>Magnoliopsida</taxon>
        <taxon>eudicotyledons</taxon>
        <taxon>Gunneridae</taxon>
        <taxon>Pentapetalae</taxon>
        <taxon>rosids</taxon>
        <taxon>fabids</taxon>
        <taxon>Fabales</taxon>
        <taxon>Fabaceae</taxon>
        <taxon>Papilionoideae</taxon>
        <taxon>50 kb inversion clade</taxon>
        <taxon>dalbergioids sensu lato</taxon>
        <taxon>Dalbergieae</taxon>
        <taxon>Pterocarpus clade</taxon>
        <taxon>Stylosanthes</taxon>
    </lineage>
</organism>
<comment type="caution">
    <text evidence="2">The sequence shown here is derived from an EMBL/GenBank/DDBJ whole genome shotgun (WGS) entry which is preliminary data.</text>
</comment>
<accession>A0ABU6ZN64</accession>
<dbReference type="PANTHER" id="PTHR33240">
    <property type="entry name" value="OS08G0508500 PROTEIN"/>
    <property type="match status" value="1"/>
</dbReference>
<evidence type="ECO:0000313" key="2">
    <source>
        <dbReference type="EMBL" id="MED6223394.1"/>
    </source>
</evidence>
<dbReference type="PANTHER" id="PTHR33240:SF15">
    <property type="entry name" value="GAG-PRO-LIKE PROTEIN"/>
    <property type="match status" value="1"/>
</dbReference>
<protein>
    <submittedName>
        <fullName evidence="2">Uncharacterized protein</fullName>
    </submittedName>
</protein>